<gene>
    <name evidence="1" type="ORF">US50_C0058G0001</name>
</gene>
<reference evidence="1 2" key="1">
    <citation type="journal article" date="2015" name="Nature">
        <title>rRNA introns, odd ribosomes, and small enigmatic genomes across a large radiation of phyla.</title>
        <authorList>
            <person name="Brown C.T."/>
            <person name="Hug L.A."/>
            <person name="Thomas B.C."/>
            <person name="Sharon I."/>
            <person name="Castelle C.J."/>
            <person name="Singh A."/>
            <person name="Wilkins M.J."/>
            <person name="Williams K.H."/>
            <person name="Banfield J.F."/>
        </authorList>
    </citation>
    <scope>NUCLEOTIDE SEQUENCE [LARGE SCALE GENOMIC DNA]</scope>
</reference>
<organism evidence="1 2">
    <name type="scientific">Candidatus Nomurabacteria bacterium GW2011_GWB1_37_5</name>
    <dbReference type="NCBI Taxonomy" id="1618742"/>
    <lineage>
        <taxon>Bacteria</taxon>
        <taxon>Candidatus Nomuraibacteriota</taxon>
    </lineage>
</organism>
<evidence type="ECO:0000313" key="2">
    <source>
        <dbReference type="Proteomes" id="UP000033876"/>
    </source>
</evidence>
<feature type="non-terminal residue" evidence="1">
    <location>
        <position position="984"/>
    </location>
</feature>
<comment type="caution">
    <text evidence="1">The sequence shown here is derived from an EMBL/GenBank/DDBJ whole genome shotgun (WGS) entry which is preliminary data.</text>
</comment>
<evidence type="ECO:0000313" key="1">
    <source>
        <dbReference type="EMBL" id="KKQ34194.1"/>
    </source>
</evidence>
<accession>A0A0G0JBP6</accession>
<dbReference type="EMBL" id="LBTF01000058">
    <property type="protein sequence ID" value="KKQ34194.1"/>
    <property type="molecule type" value="Genomic_DNA"/>
</dbReference>
<proteinExistence type="predicted"/>
<dbReference type="Proteomes" id="UP000033876">
    <property type="component" value="Unassembled WGS sequence"/>
</dbReference>
<protein>
    <submittedName>
        <fullName evidence="1">Uncharacterized protein</fullName>
    </submittedName>
</protein>
<sequence>MASFFGLVISIAIFAGAKFIFAQSTTPSTSTAISTTKIFEGMALNMSAPTVSGYTSYIFILGGIPEKTLTPGELWNVSDLKQGEYTLESYGVSELGKRAGRRVNITVHGFDVIHSHLHMNAAIDIAATFFGSSAINLSTNTPQLVLVKSLLGYVSLEKDFNTALGEYRDRHGVRITKSQEMSPLEVKYLVKTFIEEFIKRNSGKNPEELLGQFSDDFAAMYMSAYAGATSSTFNYSAFNRRYPNAAGGRQLDRDSFAAYMEIQYDNTSVEPHIRHLAIALTAKDINLAKKIVKTKSAVVLMPAEVKADAGEESLIDKAWVYNITDLLKLTRDRVGKDKFKEYKPDEITGAVQSGLEKVRIAIGPFKLGFDVKIIGHRHALTRKLGLFVPKASSAELLKLLDEKDTTIRVKSGQTASKVMDENAVRYFDVPNETEIPAKGFKADWEVIKESNAIGWFALGKDNLAKIKGDQIFASYLKDKELSNVFAAVKFDAMSNDITKNGIIVWLEKPSTEFAKVFGMAFEEWQKGTPDADMNNVVYRRYLEMKKGEKEMALKKADDERVVIIERLMAPYLVHFNTDQDNKTWEEYAGGLLKIGGFANWEDFAEKYRFPKNVQHRQRVSLLLAQYLHSHGHPIIKDARFTTAMEEVRVPRQKETGKFLTFLGFGKEAADVREGQDLSFYYMYGLDRPGAVTGEGKQPDAQTIMGLTGMTDTKMANDTWYRSAQKLAVDFPVVLKELETVFGVPEVEMTPKEISEHVWSMGELMYAEAVESMYYVLYKDMGVNMAGFEKDFDMAMANVQGRLRTGAHPWTKSKLVSHAKELGFSDTEAGKMVDMMEKSGKDGVVTVEENEVVGPPRFDYIPGEQERRFLGIRVRPEKLGRSVIKVPRGQAPEMREKVMAMQDFNKGYMTPEDLDAVVSDLRKERGLMVGYAAAMDTIKLFGLGDVDIEMILGFVSSIVKEVVAKNGFTLKGSQLSAEVDKYFFA</sequence>
<dbReference type="AlphaFoldDB" id="A0A0G0JBP6"/>
<name>A0A0G0JBP6_9BACT</name>